<dbReference type="InterPro" id="IPR000014">
    <property type="entry name" value="PAS"/>
</dbReference>
<feature type="compositionally biased region" description="Low complexity" evidence="1">
    <location>
        <begin position="204"/>
        <end position="216"/>
    </location>
</feature>
<feature type="region of interest" description="Disordered" evidence="1">
    <location>
        <begin position="153"/>
        <end position="235"/>
    </location>
</feature>
<sequence length="574" mass="62615">MVLEWLPLTTTTTTMLDLHEAMRGLRFAPEALAVLDSNRQVRVLSRQMERLFGVPAADIVGRSTNHLWAEESRTAFMLALNEAAQRIGRADTAAPVIRRLKTQRALVDMSVAAWHPTDDPMYATPRTPTTAPPAPQPIIIHECFYTISLRDVGSPRRSQRQGHKHHEPRSSIESQASDVPREEAISSAERSPRLLPRTDASDVPQAAPSQPQPNANGYIPPHTQADTHTSQTNNIPPALLQNISLLAPRRSSSSLAHSSCSPPPLTTVEILRDGVIDSLDAAAIVLSADGMIAVRNQHWADLAGGGEAGVMLLSERKESSGDISNAPPPPNSDAPLPPPAAWKWHPSLVITDLEFTRPIKPDSHPLYRAAMLGHVVNEFRCGGVKIGSGEDTYPHNSTEARIFPPNGRANLYSAPKPGVGDTSVEYSPTHTERPESVTSETSTLKPLSPAETLAPLPSETQGTSMPVNSYFPEDAKFLYARMSPASPPSEFNLAWKTRLASEVPEGERLILEVSARPIRDARGELVGGMMTVRDVTQREKERVESVKNESNTPDMRLFATASLDESTGWVPYLL</sequence>
<evidence type="ECO:0000259" key="3">
    <source>
        <dbReference type="PROSITE" id="PS50113"/>
    </source>
</evidence>
<dbReference type="Gene3D" id="3.30.450.20">
    <property type="entry name" value="PAS domain"/>
    <property type="match status" value="2"/>
</dbReference>
<feature type="compositionally biased region" description="Basic residues" evidence="1">
    <location>
        <begin position="157"/>
        <end position="167"/>
    </location>
</feature>
<dbReference type="GO" id="GO:0016301">
    <property type="term" value="F:kinase activity"/>
    <property type="evidence" value="ECO:0007669"/>
    <property type="project" value="UniProtKB-KW"/>
</dbReference>
<accession>A0A5N5QE11</accession>
<proteinExistence type="predicted"/>
<dbReference type="OrthoDB" id="10266508at2759"/>
<reference evidence="4 5" key="1">
    <citation type="journal article" date="2019" name="Fungal Biol. Biotechnol.">
        <title>Draft genome sequence of fastidious pathogen Ceratobasidium theobromae, which causes vascular-streak dieback in Theobroma cacao.</title>
        <authorList>
            <person name="Ali S.S."/>
            <person name="Asman A."/>
            <person name="Shao J."/>
            <person name="Firmansyah A.P."/>
            <person name="Susilo A.W."/>
            <person name="Rosmana A."/>
            <person name="McMahon P."/>
            <person name="Junaid M."/>
            <person name="Guest D."/>
            <person name="Kheng T.Y."/>
            <person name="Meinhardt L.W."/>
            <person name="Bailey B.A."/>
        </authorList>
    </citation>
    <scope>NUCLEOTIDE SEQUENCE [LARGE SCALE GENOMIC DNA]</scope>
    <source>
        <strain evidence="4 5">CT2</strain>
    </source>
</reference>
<feature type="region of interest" description="Disordered" evidence="1">
    <location>
        <begin position="416"/>
        <end position="467"/>
    </location>
</feature>
<dbReference type="InterPro" id="IPR035965">
    <property type="entry name" value="PAS-like_dom_sf"/>
</dbReference>
<dbReference type="InterPro" id="IPR000700">
    <property type="entry name" value="PAS-assoc_C"/>
</dbReference>
<feature type="domain" description="PAC" evidence="3">
    <location>
        <begin position="493"/>
        <end position="547"/>
    </location>
</feature>
<evidence type="ECO:0000259" key="2">
    <source>
        <dbReference type="PROSITE" id="PS50112"/>
    </source>
</evidence>
<evidence type="ECO:0000313" key="4">
    <source>
        <dbReference type="EMBL" id="KAB5589859.1"/>
    </source>
</evidence>
<dbReference type="EMBL" id="SSOP01000222">
    <property type="protein sequence ID" value="KAB5589859.1"/>
    <property type="molecule type" value="Genomic_DNA"/>
</dbReference>
<dbReference type="Proteomes" id="UP000383932">
    <property type="component" value="Unassembled WGS sequence"/>
</dbReference>
<organism evidence="4 5">
    <name type="scientific">Ceratobasidium theobromae</name>
    <dbReference type="NCBI Taxonomy" id="1582974"/>
    <lineage>
        <taxon>Eukaryota</taxon>
        <taxon>Fungi</taxon>
        <taxon>Dikarya</taxon>
        <taxon>Basidiomycota</taxon>
        <taxon>Agaricomycotina</taxon>
        <taxon>Agaricomycetes</taxon>
        <taxon>Cantharellales</taxon>
        <taxon>Ceratobasidiaceae</taxon>
        <taxon>Ceratobasidium</taxon>
    </lineage>
</organism>
<feature type="compositionally biased region" description="Polar residues" evidence="1">
    <location>
        <begin position="436"/>
        <end position="445"/>
    </location>
</feature>
<dbReference type="Pfam" id="PF08448">
    <property type="entry name" value="PAS_4"/>
    <property type="match status" value="1"/>
</dbReference>
<evidence type="ECO:0000256" key="1">
    <source>
        <dbReference type="SAM" id="MobiDB-lite"/>
    </source>
</evidence>
<protein>
    <submittedName>
        <fullName evidence="4">Multi-sensor hybrid histidine kinase</fullName>
    </submittedName>
</protein>
<keyword evidence="5" id="KW-1185">Reference proteome</keyword>
<keyword evidence="4" id="KW-0808">Transferase</keyword>
<dbReference type="SUPFAM" id="SSF55785">
    <property type="entry name" value="PYP-like sensor domain (PAS domain)"/>
    <property type="match status" value="2"/>
</dbReference>
<feature type="domain" description="PAS" evidence="2">
    <location>
        <begin position="25"/>
        <end position="87"/>
    </location>
</feature>
<dbReference type="CDD" id="cd00130">
    <property type="entry name" value="PAS"/>
    <property type="match status" value="1"/>
</dbReference>
<gene>
    <name evidence="4" type="ORF">CTheo_6698</name>
</gene>
<feature type="region of interest" description="Disordered" evidence="1">
    <location>
        <begin position="316"/>
        <end position="337"/>
    </location>
</feature>
<dbReference type="PROSITE" id="PS50113">
    <property type="entry name" value="PAC"/>
    <property type="match status" value="1"/>
</dbReference>
<feature type="region of interest" description="Disordered" evidence="1">
    <location>
        <begin position="116"/>
        <end position="135"/>
    </location>
</feature>
<dbReference type="PROSITE" id="PS50112">
    <property type="entry name" value="PAS"/>
    <property type="match status" value="1"/>
</dbReference>
<comment type="caution">
    <text evidence="4">The sequence shown here is derived from an EMBL/GenBank/DDBJ whole genome shotgun (WGS) entry which is preliminary data.</text>
</comment>
<name>A0A5N5QE11_9AGAM</name>
<feature type="compositionally biased region" description="Pro residues" evidence="1">
    <location>
        <begin position="326"/>
        <end position="337"/>
    </location>
</feature>
<feature type="compositionally biased region" description="Polar residues" evidence="1">
    <location>
        <begin position="224"/>
        <end position="235"/>
    </location>
</feature>
<evidence type="ECO:0000313" key="5">
    <source>
        <dbReference type="Proteomes" id="UP000383932"/>
    </source>
</evidence>
<dbReference type="InterPro" id="IPR013656">
    <property type="entry name" value="PAS_4"/>
</dbReference>
<dbReference type="AlphaFoldDB" id="A0A5N5QE11"/>
<keyword evidence="4" id="KW-0418">Kinase</keyword>
<feature type="compositionally biased region" description="Polar residues" evidence="1">
    <location>
        <begin position="458"/>
        <end position="467"/>
    </location>
</feature>
<dbReference type="NCBIfam" id="TIGR00229">
    <property type="entry name" value="sensory_box"/>
    <property type="match status" value="1"/>
</dbReference>